<keyword evidence="2" id="KW-1185">Reference proteome</keyword>
<evidence type="ECO:0000313" key="1">
    <source>
        <dbReference type="EMBL" id="KAG5567665.1"/>
    </source>
</evidence>
<organism evidence="1 2">
    <name type="scientific">Rhododendron griersonianum</name>
    <dbReference type="NCBI Taxonomy" id="479676"/>
    <lineage>
        <taxon>Eukaryota</taxon>
        <taxon>Viridiplantae</taxon>
        <taxon>Streptophyta</taxon>
        <taxon>Embryophyta</taxon>
        <taxon>Tracheophyta</taxon>
        <taxon>Spermatophyta</taxon>
        <taxon>Magnoliopsida</taxon>
        <taxon>eudicotyledons</taxon>
        <taxon>Gunneridae</taxon>
        <taxon>Pentapetalae</taxon>
        <taxon>asterids</taxon>
        <taxon>Ericales</taxon>
        <taxon>Ericaceae</taxon>
        <taxon>Ericoideae</taxon>
        <taxon>Rhodoreae</taxon>
        <taxon>Rhododendron</taxon>
    </lineage>
</organism>
<dbReference type="Proteomes" id="UP000823749">
    <property type="component" value="Chromosome 1"/>
</dbReference>
<gene>
    <name evidence="1" type="ORF">RHGRI_003010</name>
</gene>
<name>A0AAV6LSC8_9ERIC</name>
<sequence>MPHQRCDRSWRVCGAREWWSCSESIRLDRREGGIEDVDLRTNVTDEIFVVVARRENNNDLALLFEIFFQVELMVDK</sequence>
<reference evidence="1" key="1">
    <citation type="submission" date="2020-08" db="EMBL/GenBank/DDBJ databases">
        <title>Plant Genome Project.</title>
        <authorList>
            <person name="Zhang R.-G."/>
        </authorList>
    </citation>
    <scope>NUCLEOTIDE SEQUENCE</scope>
    <source>
        <strain evidence="1">WSP0</strain>
        <tissue evidence="1">Leaf</tissue>
    </source>
</reference>
<evidence type="ECO:0000313" key="2">
    <source>
        <dbReference type="Proteomes" id="UP000823749"/>
    </source>
</evidence>
<dbReference type="EMBL" id="JACTNZ010000001">
    <property type="protein sequence ID" value="KAG5567665.1"/>
    <property type="molecule type" value="Genomic_DNA"/>
</dbReference>
<dbReference type="AlphaFoldDB" id="A0AAV6LSC8"/>
<accession>A0AAV6LSC8</accession>
<proteinExistence type="predicted"/>
<protein>
    <submittedName>
        <fullName evidence="1">Uncharacterized protein</fullName>
    </submittedName>
</protein>
<comment type="caution">
    <text evidence="1">The sequence shown here is derived from an EMBL/GenBank/DDBJ whole genome shotgun (WGS) entry which is preliminary data.</text>
</comment>